<name>A0A8H6X2Y6_9AGAR</name>
<evidence type="ECO:0000256" key="2">
    <source>
        <dbReference type="SAM" id="Phobius"/>
    </source>
</evidence>
<feature type="chain" id="PRO_5034000995" evidence="3">
    <location>
        <begin position="25"/>
        <end position="140"/>
    </location>
</feature>
<keyword evidence="5" id="KW-1185">Reference proteome</keyword>
<feature type="compositionally biased region" description="Low complexity" evidence="1">
    <location>
        <begin position="94"/>
        <end position="105"/>
    </location>
</feature>
<comment type="caution">
    <text evidence="4">The sequence shown here is derived from an EMBL/GenBank/DDBJ whole genome shotgun (WGS) entry which is preliminary data.</text>
</comment>
<feature type="transmembrane region" description="Helical" evidence="2">
    <location>
        <begin position="55"/>
        <end position="81"/>
    </location>
</feature>
<evidence type="ECO:0000313" key="4">
    <source>
        <dbReference type="EMBL" id="KAF7333284.1"/>
    </source>
</evidence>
<keyword evidence="2" id="KW-0812">Transmembrane</keyword>
<feature type="region of interest" description="Disordered" evidence="1">
    <location>
        <begin position="90"/>
        <end position="113"/>
    </location>
</feature>
<proteinExistence type="predicted"/>
<reference evidence="4" key="1">
    <citation type="submission" date="2020-05" db="EMBL/GenBank/DDBJ databases">
        <title>Mycena genomes resolve the evolution of fungal bioluminescence.</title>
        <authorList>
            <person name="Tsai I.J."/>
        </authorList>
    </citation>
    <scope>NUCLEOTIDE SEQUENCE</scope>
    <source>
        <strain evidence="4">160909Yilan</strain>
    </source>
</reference>
<keyword evidence="2" id="KW-0472">Membrane</keyword>
<sequence>MPIRRVPISALLLLVAFFVGLSTAQTSGTSTSHVSAPSTSPNTGGRLHISPKVRAVIGVCIAVGVVLIVVASYLCCCHAACRAARARSMTGNLDPENQDQPQEQDIGVQTSRTSIVKDNIDKDEVARTIMDAPPRYDEIR</sequence>
<organism evidence="4 5">
    <name type="scientific">Mycena sanguinolenta</name>
    <dbReference type="NCBI Taxonomy" id="230812"/>
    <lineage>
        <taxon>Eukaryota</taxon>
        <taxon>Fungi</taxon>
        <taxon>Dikarya</taxon>
        <taxon>Basidiomycota</taxon>
        <taxon>Agaricomycotina</taxon>
        <taxon>Agaricomycetes</taxon>
        <taxon>Agaricomycetidae</taxon>
        <taxon>Agaricales</taxon>
        <taxon>Marasmiineae</taxon>
        <taxon>Mycenaceae</taxon>
        <taxon>Mycena</taxon>
    </lineage>
</organism>
<keyword evidence="2" id="KW-1133">Transmembrane helix</keyword>
<evidence type="ECO:0000256" key="1">
    <source>
        <dbReference type="SAM" id="MobiDB-lite"/>
    </source>
</evidence>
<dbReference type="EMBL" id="JACAZH010000056">
    <property type="protein sequence ID" value="KAF7333284.1"/>
    <property type="molecule type" value="Genomic_DNA"/>
</dbReference>
<accession>A0A8H6X2Y6</accession>
<keyword evidence="3" id="KW-0732">Signal</keyword>
<protein>
    <submittedName>
        <fullName evidence="4">Uncharacterized protein</fullName>
    </submittedName>
</protein>
<feature type="signal peptide" evidence="3">
    <location>
        <begin position="1"/>
        <end position="24"/>
    </location>
</feature>
<gene>
    <name evidence="4" type="ORF">MSAN_02423100</name>
</gene>
<evidence type="ECO:0000256" key="3">
    <source>
        <dbReference type="SAM" id="SignalP"/>
    </source>
</evidence>
<dbReference type="Proteomes" id="UP000623467">
    <property type="component" value="Unassembled WGS sequence"/>
</dbReference>
<feature type="region of interest" description="Disordered" evidence="1">
    <location>
        <begin position="26"/>
        <end position="45"/>
    </location>
</feature>
<dbReference type="AlphaFoldDB" id="A0A8H6X2Y6"/>
<feature type="compositionally biased region" description="Polar residues" evidence="1">
    <location>
        <begin position="26"/>
        <end position="43"/>
    </location>
</feature>
<evidence type="ECO:0000313" key="5">
    <source>
        <dbReference type="Proteomes" id="UP000623467"/>
    </source>
</evidence>